<name>A0ACC2RP07_9FUNG</name>
<dbReference type="Proteomes" id="UP001165960">
    <property type="component" value="Unassembled WGS sequence"/>
</dbReference>
<comment type="caution">
    <text evidence="1">The sequence shown here is derived from an EMBL/GenBank/DDBJ whole genome shotgun (WGS) entry which is preliminary data.</text>
</comment>
<dbReference type="EMBL" id="QTSX02007104">
    <property type="protein sequence ID" value="KAJ9051715.1"/>
    <property type="molecule type" value="Genomic_DNA"/>
</dbReference>
<proteinExistence type="predicted"/>
<reference evidence="1" key="1">
    <citation type="submission" date="2022-04" db="EMBL/GenBank/DDBJ databases">
        <title>Genome of the entomopathogenic fungus Entomophthora muscae.</title>
        <authorList>
            <person name="Elya C."/>
            <person name="Lovett B.R."/>
            <person name="Lee E."/>
            <person name="Macias A.M."/>
            <person name="Hajek A.E."/>
            <person name="De Bivort B.L."/>
            <person name="Kasson M.T."/>
            <person name="De Fine Licht H.H."/>
            <person name="Stajich J.E."/>
        </authorList>
    </citation>
    <scope>NUCLEOTIDE SEQUENCE</scope>
    <source>
        <strain evidence="1">Berkeley</strain>
    </source>
</reference>
<gene>
    <name evidence="1" type="ORF">DSO57_1001981</name>
</gene>
<evidence type="ECO:0000313" key="2">
    <source>
        <dbReference type="Proteomes" id="UP001165960"/>
    </source>
</evidence>
<protein>
    <submittedName>
        <fullName evidence="1">Uncharacterized protein</fullName>
    </submittedName>
</protein>
<evidence type="ECO:0000313" key="1">
    <source>
        <dbReference type="EMBL" id="KAJ9051715.1"/>
    </source>
</evidence>
<keyword evidence="2" id="KW-1185">Reference proteome</keyword>
<sequence length="165" mass="18555">MQVAEEYLEAQLMVSNLRAKCSQSCNRGQYPSVLHAWATPGVTETQPVCWKTSDNFEQHLWQAFHEVLKSYTVEDTAHLVPMAMAGNLVLWGTNHCDTKWEEKMGVFLELALSVFYRVGSQVPVEYVPCKSLLWDCIFLGVAFPVDIGVNHMSCLVGFCCPILGH</sequence>
<accession>A0ACC2RP07</accession>
<organism evidence="1 2">
    <name type="scientific">Entomophthora muscae</name>
    <dbReference type="NCBI Taxonomy" id="34485"/>
    <lineage>
        <taxon>Eukaryota</taxon>
        <taxon>Fungi</taxon>
        <taxon>Fungi incertae sedis</taxon>
        <taxon>Zoopagomycota</taxon>
        <taxon>Entomophthoromycotina</taxon>
        <taxon>Entomophthoromycetes</taxon>
        <taxon>Entomophthorales</taxon>
        <taxon>Entomophthoraceae</taxon>
        <taxon>Entomophthora</taxon>
    </lineage>
</organism>